<dbReference type="Pfam" id="PF14224">
    <property type="entry name" value="DUF4331"/>
    <property type="match status" value="1"/>
</dbReference>
<organism evidence="1">
    <name type="scientific">marine sediment metagenome</name>
    <dbReference type="NCBI Taxonomy" id="412755"/>
    <lineage>
        <taxon>unclassified sequences</taxon>
        <taxon>metagenomes</taxon>
        <taxon>ecological metagenomes</taxon>
    </lineage>
</organism>
<gene>
    <name evidence="1" type="ORF">LCGC14_0002280</name>
</gene>
<name>A0A0F9Z4R1_9ZZZZ</name>
<dbReference type="AlphaFoldDB" id="A0A0F9Z4R1"/>
<evidence type="ECO:0008006" key="2">
    <source>
        <dbReference type="Google" id="ProtNLM"/>
    </source>
</evidence>
<dbReference type="InterPro" id="IPR025566">
    <property type="entry name" value="DUF4331"/>
</dbReference>
<evidence type="ECO:0000313" key="1">
    <source>
        <dbReference type="EMBL" id="KKO12219.1"/>
    </source>
</evidence>
<sequence>MNTLKNNRSKWTKIALAAAIASVSALSYASSHREAPMIAGMPRLDATDLYMFRSYEEGREDYVTIIANYFPLQAAYGGPNYFDLETAGLYEIHVDNDGDSIEDITFSFDFSTILAGVTVPVDGVSVPIPLINAGGIGPDAADTANVNSRQEYQLSVIRGERRTGQREFAVNADTSATTFRKPVDYIGTKSIPNYAQYASSHIYPLSIPDCNTAGRVFVGQRNEGFAVNLGQVFDLVNLNPLGSEDAVANPIGAASVTSLALEVPISCLTAEDPVIGAWTTSSLNMGDQEPMQVSRLGFPLVNELVIGLPDKDKFNGSHPHDDAQFVHYVENPTLPFLLELLFSDAGAVAPTNFPRADVIAAVTGVPGLNLPETIASDMFPRSEMLRLNTSIAPKPAAQQLNMGVLANDTAGFPNGRRPGDDVVDIALRVMMGALVEDAAVAPNNTAPFTDQTTVSAADFKTAFPYLNEPLPGSAVQ</sequence>
<proteinExistence type="predicted"/>
<reference evidence="1" key="1">
    <citation type="journal article" date="2015" name="Nature">
        <title>Complex archaea that bridge the gap between prokaryotes and eukaryotes.</title>
        <authorList>
            <person name="Spang A."/>
            <person name="Saw J.H."/>
            <person name="Jorgensen S.L."/>
            <person name="Zaremba-Niedzwiedzka K."/>
            <person name="Martijn J."/>
            <person name="Lind A.E."/>
            <person name="van Eijk R."/>
            <person name="Schleper C."/>
            <person name="Guy L."/>
            <person name="Ettema T.J."/>
        </authorList>
    </citation>
    <scope>NUCLEOTIDE SEQUENCE</scope>
</reference>
<comment type="caution">
    <text evidence="1">The sequence shown here is derived from an EMBL/GenBank/DDBJ whole genome shotgun (WGS) entry which is preliminary data.</text>
</comment>
<dbReference type="EMBL" id="LAZR01000001">
    <property type="protein sequence ID" value="KKO12219.1"/>
    <property type="molecule type" value="Genomic_DNA"/>
</dbReference>
<accession>A0A0F9Z4R1</accession>
<protein>
    <recommendedName>
        <fullName evidence="2">DUF4331 domain-containing protein</fullName>
    </recommendedName>
</protein>